<dbReference type="EMBL" id="MABE01000677">
    <property type="protein sequence ID" value="OUS35759.1"/>
    <property type="molecule type" value="Genomic_DNA"/>
</dbReference>
<feature type="transmembrane region" description="Helical" evidence="1">
    <location>
        <begin position="49"/>
        <end position="70"/>
    </location>
</feature>
<reference evidence="3" key="1">
    <citation type="journal article" date="2017" name="Proc. Natl. Acad. Sci. U.S.A.">
        <title>Simulation of Deepwater Horizon oil plume reveals substrate specialization within a complex community of hydrocarbon degraders.</title>
        <authorList>
            <person name="Hu P."/>
            <person name="Dubinsky E.A."/>
            <person name="Probst A.J."/>
            <person name="Wang J."/>
            <person name="Sieber C.M.K."/>
            <person name="Tom L.M."/>
            <person name="Gardinali P."/>
            <person name="Banfield J.F."/>
            <person name="Atlas R.M."/>
            <person name="Andersen G.L."/>
        </authorList>
    </citation>
    <scope>NUCLEOTIDE SEQUENCE [LARGE SCALE GENOMIC DNA]</scope>
</reference>
<feature type="transmembrane region" description="Helical" evidence="1">
    <location>
        <begin position="20"/>
        <end position="42"/>
    </location>
</feature>
<dbReference type="Gene3D" id="3.30.2090.10">
    <property type="entry name" value="Multidrug efflux transporter AcrB TolC docking domain, DN and DC subdomains"/>
    <property type="match status" value="1"/>
</dbReference>
<feature type="transmembrane region" description="Helical" evidence="1">
    <location>
        <begin position="148"/>
        <end position="174"/>
    </location>
</feature>
<feature type="transmembrane region" description="Helical" evidence="1">
    <location>
        <begin position="677"/>
        <end position="699"/>
    </location>
</feature>
<proteinExistence type="predicted"/>
<name>A0A1Y5HEW0_OLEAN</name>
<feature type="non-terminal residue" evidence="2">
    <location>
        <position position="1"/>
    </location>
</feature>
<dbReference type="InterPro" id="IPR001036">
    <property type="entry name" value="Acrflvin-R"/>
</dbReference>
<feature type="transmembrane region" description="Helical" evidence="1">
    <location>
        <begin position="212"/>
        <end position="230"/>
    </location>
</feature>
<dbReference type="Gene3D" id="3.30.70.1440">
    <property type="entry name" value="Multidrug efflux transporter AcrB pore domain"/>
    <property type="match status" value="1"/>
</dbReference>
<evidence type="ECO:0000313" key="3">
    <source>
        <dbReference type="Proteomes" id="UP000227088"/>
    </source>
</evidence>
<keyword evidence="1" id="KW-1133">Transmembrane helix</keyword>
<dbReference type="Gene3D" id="1.20.1640.10">
    <property type="entry name" value="Multidrug efflux transporter AcrB transmembrane domain"/>
    <property type="match status" value="2"/>
</dbReference>
<keyword evidence="1" id="KW-0812">Transmembrane</keyword>
<organism evidence="2 3">
    <name type="scientific">Oleispira antarctica</name>
    <dbReference type="NCBI Taxonomy" id="188908"/>
    <lineage>
        <taxon>Bacteria</taxon>
        <taxon>Pseudomonadati</taxon>
        <taxon>Pseudomonadota</taxon>
        <taxon>Gammaproteobacteria</taxon>
        <taxon>Oceanospirillales</taxon>
        <taxon>Oceanospirillaceae</taxon>
        <taxon>Oleispira</taxon>
    </lineage>
</organism>
<dbReference type="Pfam" id="PF00873">
    <property type="entry name" value="ACR_tran"/>
    <property type="match status" value="1"/>
</dbReference>
<dbReference type="AlphaFoldDB" id="A0A1Y5HEW0"/>
<sequence length="709" mass="77508">LPVGISLAPIYDQAQVVDESVSGFILNLIMSVAVVIATLCIFMGWRAGVVVGGVLLLTVLGTILVMWLYGLNLERISLGALVIAMGMLVDNAIVVAEGMMLRMQKGVNALDASSHVVKQTQWPLLGATLIGIAAFSGIGLSNDSTGEFLFSLFAVITISLFLSWVLAITVAPLFGSYFFKVGESVGEENFNSVFHSRYKVVLLKALNKPGRTVLILVGITMLSYFSFGFVKQGFFPPANTPMFYVHYWGPQSRDIRVTAEFMQKAEAIAMKHEEVAALTTFIGKGGERYTLTYAPQQANESYGELVIRTNSRSEIPGLIAKLNTELKTLDPDAQIYMERIVFGPASGAKLEARFSGPDKAVLRELGEKAQALFKADQQLLDVRHNWREKELVMIPQYDDYNAGIAGVTRADFSDAIQFATSGLKLGKLRDGDFSYDIIAKAQNAGNGKTEGDDEIQKLNDALVWSPYQRSYVPMRQISAQLDVQSEGVLIHRRDRLRTITVMAEPGLNETAGQALKRIRPLIEALEMPEGYQLEWGGEYESSRKAQKSLGGGLPLGFLVMILITIFLFGRVKEPLIIWLIVPMAVCGVVAGLLLADLPFGFMSLLGFLSLFGMLIKNAIVLLEEIDIQMNEGLEPSKAVVEASLSRLRPVGLAAITTILGMCPLLFDAFFADMAVTIMGGLAFATVLTMIAVPVLYSLFYGIKQTEGNR</sequence>
<evidence type="ECO:0000313" key="2">
    <source>
        <dbReference type="EMBL" id="OUS35759.1"/>
    </source>
</evidence>
<dbReference type="PANTHER" id="PTHR32063:SF18">
    <property type="entry name" value="CATION EFFLUX SYSTEM PROTEIN"/>
    <property type="match status" value="1"/>
</dbReference>
<dbReference type="SUPFAM" id="SSF82866">
    <property type="entry name" value="Multidrug efflux transporter AcrB transmembrane domain"/>
    <property type="match status" value="2"/>
</dbReference>
<feature type="transmembrane region" description="Helical" evidence="1">
    <location>
        <begin position="122"/>
        <end position="142"/>
    </location>
</feature>
<feature type="transmembrane region" description="Helical" evidence="1">
    <location>
        <begin position="549"/>
        <end position="568"/>
    </location>
</feature>
<dbReference type="Proteomes" id="UP000227088">
    <property type="component" value="Unassembled WGS sequence"/>
</dbReference>
<feature type="transmembrane region" description="Helical" evidence="1">
    <location>
        <begin position="575"/>
        <end position="595"/>
    </location>
</feature>
<dbReference type="GO" id="GO:0005886">
    <property type="term" value="C:plasma membrane"/>
    <property type="evidence" value="ECO:0007669"/>
    <property type="project" value="TreeGrafter"/>
</dbReference>
<dbReference type="PRINTS" id="PR00702">
    <property type="entry name" value="ACRIFLAVINRP"/>
</dbReference>
<dbReference type="InterPro" id="IPR027463">
    <property type="entry name" value="AcrB_DN_DC_subdom"/>
</dbReference>
<gene>
    <name evidence="2" type="ORF">A9R00_11890</name>
</gene>
<evidence type="ECO:0000256" key="1">
    <source>
        <dbReference type="SAM" id="Phobius"/>
    </source>
</evidence>
<feature type="transmembrane region" description="Helical" evidence="1">
    <location>
        <begin position="76"/>
        <end position="101"/>
    </location>
</feature>
<protein>
    <submittedName>
        <fullName evidence="2">MFS transporter</fullName>
    </submittedName>
</protein>
<feature type="transmembrane region" description="Helical" evidence="1">
    <location>
        <begin position="650"/>
        <end position="671"/>
    </location>
</feature>
<dbReference type="GO" id="GO:0042910">
    <property type="term" value="F:xenobiotic transmembrane transporter activity"/>
    <property type="evidence" value="ECO:0007669"/>
    <property type="project" value="TreeGrafter"/>
</dbReference>
<dbReference type="Gene3D" id="3.30.70.1430">
    <property type="entry name" value="Multidrug efflux transporter AcrB pore domain"/>
    <property type="match status" value="1"/>
</dbReference>
<feature type="transmembrane region" description="Helical" evidence="1">
    <location>
        <begin position="601"/>
        <end position="622"/>
    </location>
</feature>
<accession>A0A1Y5HEW0</accession>
<comment type="caution">
    <text evidence="2">The sequence shown here is derived from an EMBL/GenBank/DDBJ whole genome shotgun (WGS) entry which is preliminary data.</text>
</comment>
<dbReference type="PANTHER" id="PTHR32063">
    <property type="match status" value="1"/>
</dbReference>
<keyword evidence="1" id="KW-0472">Membrane</keyword>
<dbReference type="Gene3D" id="3.30.70.1320">
    <property type="entry name" value="Multidrug efflux transporter AcrB pore domain like"/>
    <property type="match status" value="1"/>
</dbReference>